<dbReference type="Gene3D" id="2.170.270.10">
    <property type="entry name" value="SET domain"/>
    <property type="match status" value="1"/>
</dbReference>
<proteinExistence type="predicted"/>
<dbReference type="CDD" id="cd20905">
    <property type="entry name" value="EHMT_ZBD"/>
    <property type="match status" value="1"/>
</dbReference>
<dbReference type="SMART" id="SM00468">
    <property type="entry name" value="PreSET"/>
    <property type="match status" value="1"/>
</dbReference>
<dbReference type="PROSITE" id="PS50297">
    <property type="entry name" value="ANK_REP_REGION"/>
    <property type="match status" value="4"/>
</dbReference>
<dbReference type="GO" id="GO:0032259">
    <property type="term" value="P:methylation"/>
    <property type="evidence" value="ECO:0007669"/>
    <property type="project" value="UniProtKB-KW"/>
</dbReference>
<dbReference type="SMART" id="SM00317">
    <property type="entry name" value="SET"/>
    <property type="match status" value="1"/>
</dbReference>
<evidence type="ECO:0000313" key="10">
    <source>
        <dbReference type="Ensembl" id="ENSHHUP00000045254.1"/>
    </source>
</evidence>
<feature type="compositionally biased region" description="Basic and acidic residues" evidence="7">
    <location>
        <begin position="86"/>
        <end position="95"/>
    </location>
</feature>
<evidence type="ECO:0000256" key="7">
    <source>
        <dbReference type="SAM" id="MobiDB-lite"/>
    </source>
</evidence>
<dbReference type="Pfam" id="PF21533">
    <property type="entry name" value="EHMT1-2_CRR"/>
    <property type="match status" value="1"/>
</dbReference>
<name>A0A4W5N6L6_9TELE</name>
<feature type="domain" description="SET" evidence="8">
    <location>
        <begin position="722"/>
        <end position="839"/>
    </location>
</feature>
<feature type="repeat" description="ANK" evidence="6">
    <location>
        <begin position="534"/>
        <end position="566"/>
    </location>
</feature>
<feature type="domain" description="Pre-SET" evidence="9">
    <location>
        <begin position="656"/>
        <end position="719"/>
    </location>
</feature>
<dbReference type="PROSITE" id="PS50867">
    <property type="entry name" value="PRE_SET"/>
    <property type="match status" value="1"/>
</dbReference>
<dbReference type="Pfam" id="PF00856">
    <property type="entry name" value="SET"/>
    <property type="match status" value="1"/>
</dbReference>
<dbReference type="GO" id="GO:0046974">
    <property type="term" value="F:histone H3K9 methyltransferase activity"/>
    <property type="evidence" value="ECO:0007669"/>
    <property type="project" value="TreeGrafter"/>
</dbReference>
<dbReference type="FunFam" id="2.170.270.10:FF:000005">
    <property type="entry name" value="Euchromatic histone-lysine N-methyltransferase 2"/>
    <property type="match status" value="1"/>
</dbReference>
<evidence type="ECO:0000256" key="4">
    <source>
        <dbReference type="ARBA" id="ARBA00022691"/>
    </source>
</evidence>
<dbReference type="PRINTS" id="PR01415">
    <property type="entry name" value="ANKYRIN"/>
</dbReference>
<dbReference type="GO" id="GO:0005634">
    <property type="term" value="C:nucleus"/>
    <property type="evidence" value="ECO:0007669"/>
    <property type="project" value="InterPro"/>
</dbReference>
<evidence type="ECO:0000256" key="1">
    <source>
        <dbReference type="ARBA" id="ARBA00004286"/>
    </source>
</evidence>
<accession>A0A4W5N6L6</accession>
<dbReference type="PANTHER" id="PTHR46307:SF1">
    <property type="entry name" value="HISTONE-LYSINE N-METHYLTRANSFERASE EHMT2"/>
    <property type="match status" value="1"/>
</dbReference>
<dbReference type="PROSITE" id="PS50088">
    <property type="entry name" value="ANK_REPEAT"/>
    <property type="match status" value="4"/>
</dbReference>
<evidence type="ECO:0000256" key="3">
    <source>
        <dbReference type="ARBA" id="ARBA00022603"/>
    </source>
</evidence>
<dbReference type="GO" id="GO:0000785">
    <property type="term" value="C:chromatin"/>
    <property type="evidence" value="ECO:0007669"/>
    <property type="project" value="TreeGrafter"/>
</dbReference>
<organism evidence="10 11">
    <name type="scientific">Hucho hucho</name>
    <name type="common">huchen</name>
    <dbReference type="NCBI Taxonomy" id="62062"/>
    <lineage>
        <taxon>Eukaryota</taxon>
        <taxon>Metazoa</taxon>
        <taxon>Chordata</taxon>
        <taxon>Craniata</taxon>
        <taxon>Vertebrata</taxon>
        <taxon>Euteleostomi</taxon>
        <taxon>Actinopterygii</taxon>
        <taxon>Neopterygii</taxon>
        <taxon>Teleostei</taxon>
        <taxon>Protacanthopterygii</taxon>
        <taxon>Salmoniformes</taxon>
        <taxon>Salmonidae</taxon>
        <taxon>Salmoninae</taxon>
        <taxon>Hucho</taxon>
    </lineage>
</organism>
<dbReference type="PANTHER" id="PTHR46307">
    <property type="entry name" value="G9A, ISOFORM B"/>
    <property type="match status" value="1"/>
</dbReference>
<evidence type="ECO:0000256" key="6">
    <source>
        <dbReference type="PROSITE-ProRule" id="PRU00023"/>
    </source>
</evidence>
<dbReference type="PROSITE" id="PS50280">
    <property type="entry name" value="SET"/>
    <property type="match status" value="1"/>
</dbReference>
<dbReference type="GO" id="GO:0002039">
    <property type="term" value="F:p53 binding"/>
    <property type="evidence" value="ECO:0007669"/>
    <property type="project" value="InterPro"/>
</dbReference>
<keyword evidence="4" id="KW-0949">S-adenosyl-L-methionine</keyword>
<dbReference type="InterPro" id="IPR038034">
    <property type="entry name" value="SET_EHMT2"/>
</dbReference>
<dbReference type="InterPro" id="IPR047762">
    <property type="entry name" value="EHMT_CRR"/>
</dbReference>
<keyword evidence="2" id="KW-0158">Chromosome</keyword>
<evidence type="ECO:0000256" key="2">
    <source>
        <dbReference type="ARBA" id="ARBA00022454"/>
    </source>
</evidence>
<dbReference type="Pfam" id="PF05033">
    <property type="entry name" value="Pre-SET"/>
    <property type="match status" value="1"/>
</dbReference>
<dbReference type="InterPro" id="IPR007728">
    <property type="entry name" value="Pre-SET_dom"/>
</dbReference>
<dbReference type="Gene3D" id="1.25.40.20">
    <property type="entry name" value="Ankyrin repeat-containing domain"/>
    <property type="match status" value="1"/>
</dbReference>
<evidence type="ECO:0000313" key="11">
    <source>
        <dbReference type="Proteomes" id="UP000314982"/>
    </source>
</evidence>
<feature type="compositionally biased region" description="Polar residues" evidence="7">
    <location>
        <begin position="50"/>
        <end position="71"/>
    </location>
</feature>
<dbReference type="Pfam" id="PF12796">
    <property type="entry name" value="Ank_2"/>
    <property type="match status" value="3"/>
</dbReference>
<dbReference type="GeneTree" id="ENSGT00940000159459"/>
<dbReference type="CDD" id="cd10533">
    <property type="entry name" value="SET_EHMT2"/>
    <property type="match status" value="1"/>
</dbReference>
<dbReference type="InterPro" id="IPR036770">
    <property type="entry name" value="Ankyrin_rpt-contain_sf"/>
</dbReference>
<keyword evidence="3" id="KW-0489">Methyltransferase</keyword>
<feature type="region of interest" description="Disordered" evidence="7">
    <location>
        <begin position="50"/>
        <end position="110"/>
    </location>
</feature>
<evidence type="ECO:0000259" key="8">
    <source>
        <dbReference type="PROSITE" id="PS50280"/>
    </source>
</evidence>
<dbReference type="SUPFAM" id="SSF82199">
    <property type="entry name" value="SET domain"/>
    <property type="match status" value="1"/>
</dbReference>
<feature type="repeat" description="ANK" evidence="6">
    <location>
        <begin position="434"/>
        <end position="458"/>
    </location>
</feature>
<feature type="repeat" description="ANK" evidence="6">
    <location>
        <begin position="368"/>
        <end position="400"/>
    </location>
</feature>
<reference evidence="10" key="3">
    <citation type="submission" date="2025-09" db="UniProtKB">
        <authorList>
            <consortium name="Ensembl"/>
        </authorList>
    </citation>
    <scope>IDENTIFICATION</scope>
</reference>
<dbReference type="InterPro" id="IPR046341">
    <property type="entry name" value="SET_dom_sf"/>
</dbReference>
<keyword evidence="5" id="KW-0156">Chromatin regulator</keyword>
<dbReference type="AlphaFoldDB" id="A0A4W5N6L6"/>
<dbReference type="SUPFAM" id="SSF48403">
    <property type="entry name" value="Ankyrin repeat"/>
    <property type="match status" value="1"/>
</dbReference>
<feature type="repeat" description="ANK" evidence="6">
    <location>
        <begin position="468"/>
        <end position="500"/>
    </location>
</feature>
<evidence type="ECO:0000256" key="5">
    <source>
        <dbReference type="ARBA" id="ARBA00022853"/>
    </source>
</evidence>
<dbReference type="GO" id="GO:0000122">
    <property type="term" value="P:negative regulation of transcription by RNA polymerase II"/>
    <property type="evidence" value="ECO:0007669"/>
    <property type="project" value="TreeGrafter"/>
</dbReference>
<sequence length="894" mass="98610">MSDHVSSSTGPASELEATVIYQAVLGYMCFIRFPCWNIISMWSRHCSSAGQPNPLCPQSSESDPQRQGQRNEGSRDSPWTRPGRGKGRERAEGVEAGRGNVSVEGSDAGETERLEELPLCSCRMEAPRVDTASRRPNRLCMATESVNGELVGCTNIIQKGETMRPSSRVSLIVLCESHRSHMVKHHCCPGCGYFCIAGTFLECCPDQRIAHRFHRGCVTVLGAGRGRGMGTGMLFCPHCGEDASEAQEVTIPPSASAATVVTTSASSTTTLSLPLPIPSDLSLVASTGPVGPSLCLPNGKPVCPSALPPGPSRAALQKAILTQDTEKKKKLRFHPRQLYPAAKQGEVQRVLLMLMEGIDPAYQADSQNRRCALHVAAQRGLLEVCYMLVQAGAKLDIQDKSMRTPLLEAIVNNHVEVTRYLVQSGACVYHTVKDGYTGLHHAAKLGSLDIVTLLLETGQVDINAQDSGGWTPIIWAAEHKHIKVIRALLNRGADVTLKDKEMNACLHWASFAGCVTIAEMVLNAGCPLSSVNMHGDTPLHIASREGFLDCVTLFLSRGADIDIMNREGDTPLSLARSDSPVWVSLQINRKLRRGIANRMLRTEKIISSDVAQGYENVPIPCVNAVDDEGCPSDYKYVSENCETSAMNIDRNITHLQHCSCTEDCSSSNCLCGQLSIRCWYDKDHRLLQEFNKIEPPLIFECNLACSCYRTCKNRVVQAGIKVRLQLYRTEKMGWGVRALQDIPQGTFICEYVGELISDAEADVREDDSYLFDLDNKDGEVYCIDARYYGNISRFINHLCDPNIIPVRVFMLHQDLRFPRIAFFSSRDILTGQELGFDYGDRFWDIKSKYFTCQCGSEKCKHSAEAIALEQSRLARLETCPELDTDPGLAMLGHF</sequence>
<dbReference type="SMART" id="SM00248">
    <property type="entry name" value="ANK"/>
    <property type="match status" value="6"/>
</dbReference>
<keyword evidence="11" id="KW-1185">Reference proteome</keyword>
<evidence type="ECO:0000259" key="9">
    <source>
        <dbReference type="PROSITE" id="PS50867"/>
    </source>
</evidence>
<protein>
    <submittedName>
        <fullName evidence="10">Euchromatic histone-lysine N-methyltransferase 2</fullName>
    </submittedName>
</protein>
<keyword evidence="6" id="KW-0040">ANK repeat</keyword>
<dbReference type="GO" id="GO:0008270">
    <property type="term" value="F:zinc ion binding"/>
    <property type="evidence" value="ECO:0007669"/>
    <property type="project" value="InterPro"/>
</dbReference>
<dbReference type="InterPro" id="IPR043550">
    <property type="entry name" value="EHMT1/EHMT2"/>
</dbReference>
<reference evidence="11" key="1">
    <citation type="submission" date="2018-06" db="EMBL/GenBank/DDBJ databases">
        <title>Genome assembly of Danube salmon.</title>
        <authorList>
            <person name="Macqueen D.J."/>
            <person name="Gundappa M.K."/>
        </authorList>
    </citation>
    <scope>NUCLEOTIDE SEQUENCE [LARGE SCALE GENOMIC DNA]</scope>
</reference>
<dbReference type="InterPro" id="IPR001214">
    <property type="entry name" value="SET_dom"/>
</dbReference>
<dbReference type="Proteomes" id="UP000314982">
    <property type="component" value="Unassembled WGS sequence"/>
</dbReference>
<dbReference type="Ensembl" id="ENSHHUT00000046930.1">
    <property type="protein sequence ID" value="ENSHHUP00000045254.1"/>
    <property type="gene ID" value="ENSHHUG00000027335.1"/>
</dbReference>
<comment type="subcellular location">
    <subcellularLocation>
        <location evidence="1">Chromosome</location>
    </subcellularLocation>
</comment>
<dbReference type="InterPro" id="IPR002110">
    <property type="entry name" value="Ankyrin_rpt"/>
</dbReference>
<keyword evidence="3" id="KW-0808">Transferase</keyword>
<reference evidence="10" key="2">
    <citation type="submission" date="2025-08" db="UniProtKB">
        <authorList>
            <consortium name="Ensembl"/>
        </authorList>
    </citation>
    <scope>IDENTIFICATION</scope>
</reference>